<dbReference type="InterPro" id="IPR036259">
    <property type="entry name" value="MFS_trans_sf"/>
</dbReference>
<evidence type="ECO:0000256" key="1">
    <source>
        <dbReference type="ARBA" id="ARBA00004141"/>
    </source>
</evidence>
<evidence type="ECO:0000256" key="3">
    <source>
        <dbReference type="ARBA" id="ARBA00022989"/>
    </source>
</evidence>
<dbReference type="OMA" id="SHRVPLM"/>
<dbReference type="GO" id="GO:0006820">
    <property type="term" value="P:monoatomic anion transport"/>
    <property type="evidence" value="ECO:0007669"/>
    <property type="project" value="TreeGrafter"/>
</dbReference>
<dbReference type="AlphaFoldDB" id="N6TQF8"/>
<comment type="subcellular location">
    <subcellularLocation>
        <location evidence="1">Membrane</location>
        <topology evidence="1">Multi-pass membrane protein</topology>
    </subcellularLocation>
</comment>
<sequence>MGAFAFGGNLPVGPLGTVVAMLATGIISASWQGCPLVFYAYGTLGVIWSLTFGILGSNRPVAHPRISEAERTFIETSLGHVRGKVSHRVPLMAIFRSGPVWALLVAQSGYIYCSWTLLSQIPSYINHVMQFNIKNLRLGQSHQSARGESRDGQEDFQLHRQVCLKDDTTLFGSMHVLLGLLTSRLALIAHTKADQVAQAVALLMLAVGSHAACMSV</sequence>
<evidence type="ECO:0000256" key="4">
    <source>
        <dbReference type="ARBA" id="ARBA00023136"/>
    </source>
</evidence>
<dbReference type="PANTHER" id="PTHR11662:SF280">
    <property type="entry name" value="FI21844P1-RELATED"/>
    <property type="match status" value="1"/>
</dbReference>
<reference evidence="5" key="1">
    <citation type="journal article" date="2013" name="Genome Biol.">
        <title>Draft genome of the mountain pine beetle, Dendroctonus ponderosae Hopkins, a major forest pest.</title>
        <authorList>
            <person name="Keeling C.I."/>
            <person name="Yuen M.M."/>
            <person name="Liao N.Y."/>
            <person name="Docking T.R."/>
            <person name="Chan S.K."/>
            <person name="Taylor G.A."/>
            <person name="Palmquist D.L."/>
            <person name="Jackman S.D."/>
            <person name="Nguyen A."/>
            <person name="Li M."/>
            <person name="Henderson H."/>
            <person name="Janes J.K."/>
            <person name="Zhao Y."/>
            <person name="Pandoh P."/>
            <person name="Moore R."/>
            <person name="Sperling F.A."/>
            <person name="Huber D.P."/>
            <person name="Birol I."/>
            <person name="Jones S.J."/>
            <person name="Bohlmann J."/>
        </authorList>
    </citation>
    <scope>NUCLEOTIDE SEQUENCE</scope>
</reference>
<name>N6TQF8_DENPD</name>
<dbReference type="GO" id="GO:0022857">
    <property type="term" value="F:transmembrane transporter activity"/>
    <property type="evidence" value="ECO:0007669"/>
    <property type="project" value="TreeGrafter"/>
</dbReference>
<keyword evidence="2" id="KW-0812">Transmembrane</keyword>
<evidence type="ECO:0000313" key="5">
    <source>
        <dbReference type="EMBL" id="ENN82739.1"/>
    </source>
</evidence>
<dbReference type="InterPro" id="IPR050382">
    <property type="entry name" value="MFS_Na/Anion_cotransporter"/>
</dbReference>
<dbReference type="GO" id="GO:0016020">
    <property type="term" value="C:membrane"/>
    <property type="evidence" value="ECO:0007669"/>
    <property type="project" value="UniProtKB-SubCell"/>
</dbReference>
<keyword evidence="4" id="KW-0472">Membrane</keyword>
<dbReference type="HOGENOM" id="CLU_1278805_0_0_1"/>
<dbReference type="EMBL" id="KB738178">
    <property type="protein sequence ID" value="ENN82739.1"/>
    <property type="molecule type" value="Genomic_DNA"/>
</dbReference>
<keyword evidence="3" id="KW-1133">Transmembrane helix</keyword>
<feature type="non-terminal residue" evidence="5">
    <location>
        <position position="1"/>
    </location>
</feature>
<gene>
    <name evidence="5" type="ORF">YQE_00892</name>
</gene>
<protein>
    <submittedName>
        <fullName evidence="5">Uncharacterized protein</fullName>
    </submittedName>
</protein>
<evidence type="ECO:0000256" key="2">
    <source>
        <dbReference type="ARBA" id="ARBA00022692"/>
    </source>
</evidence>
<dbReference type="SUPFAM" id="SSF103473">
    <property type="entry name" value="MFS general substrate transporter"/>
    <property type="match status" value="1"/>
</dbReference>
<accession>N6TQF8</accession>
<proteinExistence type="predicted"/>
<organism evidence="5">
    <name type="scientific">Dendroctonus ponderosae</name>
    <name type="common">Mountain pine beetle</name>
    <dbReference type="NCBI Taxonomy" id="77166"/>
    <lineage>
        <taxon>Eukaryota</taxon>
        <taxon>Metazoa</taxon>
        <taxon>Ecdysozoa</taxon>
        <taxon>Arthropoda</taxon>
        <taxon>Hexapoda</taxon>
        <taxon>Insecta</taxon>
        <taxon>Pterygota</taxon>
        <taxon>Neoptera</taxon>
        <taxon>Endopterygota</taxon>
        <taxon>Coleoptera</taxon>
        <taxon>Polyphaga</taxon>
        <taxon>Cucujiformia</taxon>
        <taxon>Curculionidae</taxon>
        <taxon>Scolytinae</taxon>
        <taxon>Dendroctonus</taxon>
    </lineage>
</organism>
<dbReference type="PANTHER" id="PTHR11662">
    <property type="entry name" value="SOLUTE CARRIER FAMILY 17"/>
    <property type="match status" value="1"/>
</dbReference>